<keyword evidence="1" id="KW-0732">Signal</keyword>
<evidence type="ECO:0000256" key="1">
    <source>
        <dbReference type="SAM" id="SignalP"/>
    </source>
</evidence>
<accession>A0A5N6J888</accession>
<organism evidence="2 3">
    <name type="scientific">Aspergillus minisclerotigenes</name>
    <dbReference type="NCBI Taxonomy" id="656917"/>
    <lineage>
        <taxon>Eukaryota</taxon>
        <taxon>Fungi</taxon>
        <taxon>Dikarya</taxon>
        <taxon>Ascomycota</taxon>
        <taxon>Pezizomycotina</taxon>
        <taxon>Eurotiomycetes</taxon>
        <taxon>Eurotiomycetidae</taxon>
        <taxon>Eurotiales</taxon>
        <taxon>Aspergillaceae</taxon>
        <taxon>Aspergillus</taxon>
        <taxon>Aspergillus subgen. Circumdati</taxon>
    </lineage>
</organism>
<evidence type="ECO:0000313" key="3">
    <source>
        <dbReference type="Proteomes" id="UP000326289"/>
    </source>
</evidence>
<dbReference type="Proteomes" id="UP000326289">
    <property type="component" value="Unassembled WGS sequence"/>
</dbReference>
<feature type="signal peptide" evidence="1">
    <location>
        <begin position="1"/>
        <end position="18"/>
    </location>
</feature>
<sequence length="129" mass="13510">MKAFYAVSLLALAAFGLAQPNELPAPDSPERTQACCPADALGMVLREPHTVDMDVSTPFNAINGPLFNTEYGVQHATSSDATAMAAAVIDRRSQSLSLSTTGVLSVRSVFTGGVVSRSAYLCRAALSFV</sequence>
<evidence type="ECO:0000313" key="2">
    <source>
        <dbReference type="EMBL" id="KAB8273973.1"/>
    </source>
</evidence>
<name>A0A5N6J888_9EURO</name>
<dbReference type="EMBL" id="ML732792">
    <property type="protein sequence ID" value="KAB8273973.1"/>
    <property type="molecule type" value="Genomic_DNA"/>
</dbReference>
<proteinExistence type="predicted"/>
<dbReference type="AlphaFoldDB" id="A0A5N6J888"/>
<keyword evidence="3" id="KW-1185">Reference proteome</keyword>
<gene>
    <name evidence="2" type="ORF">BDV30DRAFT_238221</name>
</gene>
<reference evidence="2 3" key="1">
    <citation type="submission" date="2019-04" db="EMBL/GenBank/DDBJ databases">
        <title>Fungal friends and foes A comparative genomics study of 23 Aspergillus species from section Flavi.</title>
        <authorList>
            <consortium name="DOE Joint Genome Institute"/>
            <person name="Kjaerbolling I."/>
            <person name="Vesth T.C."/>
            <person name="Frisvad J.C."/>
            <person name="Nybo J.L."/>
            <person name="Theobald S."/>
            <person name="Kildgaard S."/>
            <person name="Petersen T.I."/>
            <person name="Kuo A."/>
            <person name="Sato A."/>
            <person name="Lyhne E.K."/>
            <person name="Kogle M.E."/>
            <person name="Wiebenga A."/>
            <person name="Kun R.S."/>
            <person name="Lubbers R.J."/>
            <person name="Makela M.R."/>
            <person name="Barry K."/>
            <person name="Chovatia M."/>
            <person name="Clum A."/>
            <person name="Daum C."/>
            <person name="Haridas S."/>
            <person name="He G."/>
            <person name="LaButti K."/>
            <person name="Lipzen A."/>
            <person name="Mondo S."/>
            <person name="Pangilinan J."/>
            <person name="Riley R."/>
            <person name="Salamov A."/>
            <person name="Simmons B.A."/>
            <person name="Magnuson J.K."/>
            <person name="Henrissat B."/>
            <person name="Mortensen U.H."/>
            <person name="Larsen T.O."/>
            <person name="De vries R.P."/>
            <person name="Grigoriev I.V."/>
            <person name="Machida M."/>
            <person name="Baker S.E."/>
            <person name="Andersen M.R."/>
        </authorList>
    </citation>
    <scope>NUCLEOTIDE SEQUENCE [LARGE SCALE GENOMIC DNA]</scope>
    <source>
        <strain evidence="2 3">CBS 117635</strain>
    </source>
</reference>
<protein>
    <submittedName>
        <fullName evidence="2">Uncharacterized protein</fullName>
    </submittedName>
</protein>
<feature type="chain" id="PRO_5024837339" evidence="1">
    <location>
        <begin position="19"/>
        <end position="129"/>
    </location>
</feature>